<reference evidence="1" key="1">
    <citation type="journal article" date="2014" name="Int. J. Syst. Evol. Microbiol.">
        <title>Complete genome sequence of Corynebacterium casei LMG S-19264T (=DSM 44701T), isolated from a smear-ripened cheese.</title>
        <authorList>
            <consortium name="US DOE Joint Genome Institute (JGI-PGF)"/>
            <person name="Walter F."/>
            <person name="Albersmeier A."/>
            <person name="Kalinowski J."/>
            <person name="Ruckert C."/>
        </authorList>
    </citation>
    <scope>NUCLEOTIDE SEQUENCE</scope>
    <source>
        <strain evidence="1">CGMCC 1.14988</strain>
    </source>
</reference>
<sequence length="153" mass="17704">MTKRTRSVWASRLVEADRQRVFDLLADPAMHPVLDGSGTVRDVQPGGPDRLGPGVRFGMSMQVGVPYRILNTVVEFEEGRRIAWRHFHGHRWRYELEDATTEDGRPATQVTETFDWSQALTKRWLDLSSVPRRNLVGIERTLARLERHLREQS</sequence>
<protein>
    <recommendedName>
        <fullName evidence="3">Polyketide cyclase / dehydrase and lipid transport</fullName>
    </recommendedName>
</protein>
<dbReference type="EMBL" id="BMHA01000005">
    <property type="protein sequence ID" value="GGI06033.1"/>
    <property type="molecule type" value="Genomic_DNA"/>
</dbReference>
<name>A0A8J3ADI2_9ACTN</name>
<evidence type="ECO:0000313" key="2">
    <source>
        <dbReference type="Proteomes" id="UP000650511"/>
    </source>
</evidence>
<organism evidence="1 2">
    <name type="scientific">Egicoccus halophilus</name>
    <dbReference type="NCBI Taxonomy" id="1670830"/>
    <lineage>
        <taxon>Bacteria</taxon>
        <taxon>Bacillati</taxon>
        <taxon>Actinomycetota</taxon>
        <taxon>Nitriliruptoria</taxon>
        <taxon>Egicoccales</taxon>
        <taxon>Egicoccaceae</taxon>
        <taxon>Egicoccus</taxon>
    </lineage>
</organism>
<proteinExistence type="predicted"/>
<dbReference type="Gene3D" id="3.30.530.20">
    <property type="match status" value="1"/>
</dbReference>
<reference evidence="1" key="2">
    <citation type="submission" date="2020-09" db="EMBL/GenBank/DDBJ databases">
        <authorList>
            <person name="Sun Q."/>
            <person name="Zhou Y."/>
        </authorList>
    </citation>
    <scope>NUCLEOTIDE SEQUENCE</scope>
    <source>
        <strain evidence="1">CGMCC 1.14988</strain>
    </source>
</reference>
<dbReference type="InterPro" id="IPR023393">
    <property type="entry name" value="START-like_dom_sf"/>
</dbReference>
<dbReference type="AlphaFoldDB" id="A0A8J3ADI2"/>
<keyword evidence="2" id="KW-1185">Reference proteome</keyword>
<dbReference type="Proteomes" id="UP000650511">
    <property type="component" value="Unassembled WGS sequence"/>
</dbReference>
<comment type="caution">
    <text evidence="1">The sequence shown here is derived from an EMBL/GenBank/DDBJ whole genome shotgun (WGS) entry which is preliminary data.</text>
</comment>
<evidence type="ECO:0000313" key="1">
    <source>
        <dbReference type="EMBL" id="GGI06033.1"/>
    </source>
</evidence>
<evidence type="ECO:0008006" key="3">
    <source>
        <dbReference type="Google" id="ProtNLM"/>
    </source>
</evidence>
<dbReference type="SUPFAM" id="SSF55961">
    <property type="entry name" value="Bet v1-like"/>
    <property type="match status" value="1"/>
</dbReference>
<gene>
    <name evidence="1" type="ORF">GCM10011354_17080</name>
</gene>
<dbReference type="RefSeq" id="WP_205745424.1">
    <property type="nucleotide sequence ID" value="NZ_BMHA01000005.1"/>
</dbReference>
<accession>A0A8J3ADI2</accession>